<organism evidence="2 3">
    <name type="scientific">Hermetia illucens</name>
    <name type="common">Black soldier fly</name>
    <dbReference type="NCBI Taxonomy" id="343691"/>
    <lineage>
        <taxon>Eukaryota</taxon>
        <taxon>Metazoa</taxon>
        <taxon>Ecdysozoa</taxon>
        <taxon>Arthropoda</taxon>
        <taxon>Hexapoda</taxon>
        <taxon>Insecta</taxon>
        <taxon>Pterygota</taxon>
        <taxon>Neoptera</taxon>
        <taxon>Endopterygota</taxon>
        <taxon>Diptera</taxon>
        <taxon>Brachycera</taxon>
        <taxon>Stratiomyomorpha</taxon>
        <taxon>Stratiomyidae</taxon>
        <taxon>Hermetiinae</taxon>
        <taxon>Hermetia</taxon>
    </lineage>
</organism>
<reference evidence="2 3" key="1">
    <citation type="submission" date="2020-11" db="EMBL/GenBank/DDBJ databases">
        <authorList>
            <person name="Wallbank WR R."/>
            <person name="Pardo Diaz C."/>
            <person name="Kozak K."/>
            <person name="Martin S."/>
            <person name="Jiggins C."/>
            <person name="Moest M."/>
            <person name="Warren A I."/>
            <person name="Generalovic N T."/>
            <person name="Byers J.R.P. K."/>
            <person name="Montejo-Kovacevich G."/>
            <person name="Yen C E."/>
        </authorList>
    </citation>
    <scope>NUCLEOTIDE SEQUENCE [LARGE SCALE GENOMIC DNA]</scope>
</reference>
<evidence type="ECO:0000313" key="2">
    <source>
        <dbReference type="EMBL" id="CAD7092795.1"/>
    </source>
</evidence>
<dbReference type="EMBL" id="LR899014">
    <property type="protein sequence ID" value="CAD7092795.1"/>
    <property type="molecule type" value="Genomic_DNA"/>
</dbReference>
<protein>
    <submittedName>
        <fullName evidence="2">Uncharacterized protein</fullName>
    </submittedName>
</protein>
<dbReference type="AlphaFoldDB" id="A0A7R8V4Q2"/>
<sequence length="76" mass="8708">MAKQQTKASTSKRARRRSSHHPVFLGQAFVVLSIIPADPSRRDPRYSTMNLHLNLQKVRDSLKRTLERNPSAVNLK</sequence>
<feature type="region of interest" description="Disordered" evidence="1">
    <location>
        <begin position="1"/>
        <end position="21"/>
    </location>
</feature>
<feature type="compositionally biased region" description="Basic residues" evidence="1">
    <location>
        <begin position="10"/>
        <end position="20"/>
    </location>
</feature>
<keyword evidence="3" id="KW-1185">Reference proteome</keyword>
<dbReference type="Proteomes" id="UP000594454">
    <property type="component" value="Chromosome 6"/>
</dbReference>
<accession>A0A7R8V4Q2</accession>
<evidence type="ECO:0000313" key="3">
    <source>
        <dbReference type="Proteomes" id="UP000594454"/>
    </source>
</evidence>
<name>A0A7R8V4Q2_HERIL</name>
<gene>
    <name evidence="2" type="ORF">HERILL_LOCUS15126</name>
</gene>
<proteinExistence type="predicted"/>
<dbReference type="InParanoid" id="A0A7R8V4Q2"/>
<evidence type="ECO:0000256" key="1">
    <source>
        <dbReference type="SAM" id="MobiDB-lite"/>
    </source>
</evidence>